<dbReference type="InterPro" id="IPR013149">
    <property type="entry name" value="ADH-like_C"/>
</dbReference>
<dbReference type="PANTHER" id="PTHR48106:SF8">
    <property type="entry name" value="OS02G0805600 PROTEIN"/>
    <property type="match status" value="1"/>
</dbReference>
<dbReference type="GO" id="GO:0008270">
    <property type="term" value="F:zinc ion binding"/>
    <property type="evidence" value="ECO:0007669"/>
    <property type="project" value="InterPro"/>
</dbReference>
<evidence type="ECO:0000259" key="3">
    <source>
        <dbReference type="SMART" id="SM00829"/>
    </source>
</evidence>
<keyword evidence="5" id="KW-1185">Reference proteome</keyword>
<organism evidence="4 5">
    <name type="scientific">Buddleja alternifolia</name>
    <dbReference type="NCBI Taxonomy" id="168488"/>
    <lineage>
        <taxon>Eukaryota</taxon>
        <taxon>Viridiplantae</taxon>
        <taxon>Streptophyta</taxon>
        <taxon>Embryophyta</taxon>
        <taxon>Tracheophyta</taxon>
        <taxon>Spermatophyta</taxon>
        <taxon>Magnoliopsida</taxon>
        <taxon>eudicotyledons</taxon>
        <taxon>Gunneridae</taxon>
        <taxon>Pentapetalae</taxon>
        <taxon>asterids</taxon>
        <taxon>lamiids</taxon>
        <taxon>Lamiales</taxon>
        <taxon>Scrophulariaceae</taxon>
        <taxon>Buddlejeae</taxon>
        <taxon>Buddleja</taxon>
    </lineage>
</organism>
<accession>A0AAV6X424</accession>
<name>A0AAV6X424_9LAMI</name>
<proteinExistence type="predicted"/>
<dbReference type="SUPFAM" id="SSF51735">
    <property type="entry name" value="NAD(P)-binding Rossmann-fold domains"/>
    <property type="match status" value="1"/>
</dbReference>
<evidence type="ECO:0000256" key="2">
    <source>
        <dbReference type="ARBA" id="ARBA00023002"/>
    </source>
</evidence>
<dbReference type="PANTHER" id="PTHR48106">
    <property type="entry name" value="QUINONE OXIDOREDUCTASE PIG3-RELATED"/>
    <property type="match status" value="1"/>
</dbReference>
<dbReference type="AlphaFoldDB" id="A0AAV6X424"/>
<sequence length="328" mass="35741">MWAVYFNESGGPGVLKEGEVHDPIPEDDEVLIKVAAVGIDTDDLLRLSFITYKLTTDTSPYLGFECSGEVIAIGSKVFTCKIGDKVCAYLQGGGGYAEVVAVRAALVMVVPFGIPLTHAASLPQTACLTLWCLKHLRKITSDQSILIHGGAGGVGSFVIQYAKYMGCDVFATEGNKEKLQLCQELGAKVCINYKTEDFCKRVKAETKGKGVNIILDLVGRDYIEKNFDCLAIGGALIVIGYETGSNTIFDLQKLYQKKISVLGAWTQRLSNEKIEQLLIEAQNDVWPLISRGHITPIIGKAFKFSEAVNAHRAKEKYVFPGKILLVPG</sequence>
<evidence type="ECO:0000256" key="1">
    <source>
        <dbReference type="ARBA" id="ARBA00022857"/>
    </source>
</evidence>
<keyword evidence="1" id="KW-0521">NADP</keyword>
<dbReference type="SMART" id="SM00829">
    <property type="entry name" value="PKS_ER"/>
    <property type="match status" value="1"/>
</dbReference>
<dbReference type="Pfam" id="PF00107">
    <property type="entry name" value="ADH_zinc_N"/>
    <property type="match status" value="1"/>
</dbReference>
<keyword evidence="2" id="KW-0560">Oxidoreductase</keyword>
<dbReference type="Pfam" id="PF08240">
    <property type="entry name" value="ADH_N"/>
    <property type="match status" value="1"/>
</dbReference>
<dbReference type="Gene3D" id="3.40.50.720">
    <property type="entry name" value="NAD(P)-binding Rossmann-like Domain"/>
    <property type="match status" value="1"/>
</dbReference>
<dbReference type="SUPFAM" id="SSF50129">
    <property type="entry name" value="GroES-like"/>
    <property type="match status" value="1"/>
</dbReference>
<dbReference type="Proteomes" id="UP000826271">
    <property type="component" value="Unassembled WGS sequence"/>
</dbReference>
<dbReference type="InterPro" id="IPR002364">
    <property type="entry name" value="Quin_OxRdtase/zeta-crystal_CS"/>
</dbReference>
<reference evidence="4" key="1">
    <citation type="submission" date="2019-10" db="EMBL/GenBank/DDBJ databases">
        <authorList>
            <person name="Zhang R."/>
            <person name="Pan Y."/>
            <person name="Wang J."/>
            <person name="Ma R."/>
            <person name="Yu S."/>
        </authorList>
    </citation>
    <scope>NUCLEOTIDE SEQUENCE</scope>
    <source>
        <strain evidence="4">LA-IB0</strain>
        <tissue evidence="4">Leaf</tissue>
    </source>
</reference>
<evidence type="ECO:0000313" key="5">
    <source>
        <dbReference type="Proteomes" id="UP000826271"/>
    </source>
</evidence>
<dbReference type="Gene3D" id="3.90.180.10">
    <property type="entry name" value="Medium-chain alcohol dehydrogenases, catalytic domain"/>
    <property type="match status" value="1"/>
</dbReference>
<dbReference type="InterPro" id="IPR036291">
    <property type="entry name" value="NAD(P)-bd_dom_sf"/>
</dbReference>
<dbReference type="GO" id="GO:0070402">
    <property type="term" value="F:NADPH binding"/>
    <property type="evidence" value="ECO:0007669"/>
    <property type="project" value="TreeGrafter"/>
</dbReference>
<protein>
    <recommendedName>
        <fullName evidence="3">Enoyl reductase (ER) domain-containing protein</fullName>
    </recommendedName>
</protein>
<dbReference type="InterPro" id="IPR011032">
    <property type="entry name" value="GroES-like_sf"/>
</dbReference>
<dbReference type="GO" id="GO:0016651">
    <property type="term" value="F:oxidoreductase activity, acting on NAD(P)H"/>
    <property type="evidence" value="ECO:0007669"/>
    <property type="project" value="TreeGrafter"/>
</dbReference>
<evidence type="ECO:0000313" key="4">
    <source>
        <dbReference type="EMBL" id="KAG8377253.1"/>
    </source>
</evidence>
<dbReference type="EMBL" id="WHWC01000008">
    <property type="protein sequence ID" value="KAG8377253.1"/>
    <property type="molecule type" value="Genomic_DNA"/>
</dbReference>
<feature type="domain" description="Enoyl reductase (ER)" evidence="3">
    <location>
        <begin position="10"/>
        <end position="325"/>
    </location>
</feature>
<dbReference type="InterPro" id="IPR013154">
    <property type="entry name" value="ADH-like_N"/>
</dbReference>
<comment type="caution">
    <text evidence="4">The sequence shown here is derived from an EMBL/GenBank/DDBJ whole genome shotgun (WGS) entry which is preliminary data.</text>
</comment>
<gene>
    <name evidence="4" type="ORF">BUALT_Bualt08G0009000</name>
</gene>
<dbReference type="InterPro" id="IPR020843">
    <property type="entry name" value="ER"/>
</dbReference>
<dbReference type="PROSITE" id="PS01162">
    <property type="entry name" value="QOR_ZETA_CRYSTAL"/>
    <property type="match status" value="1"/>
</dbReference>